<feature type="transmembrane region" description="Helical" evidence="6">
    <location>
        <begin position="146"/>
        <end position="178"/>
    </location>
</feature>
<feature type="transmembrane region" description="Helical" evidence="6">
    <location>
        <begin position="75"/>
        <end position="91"/>
    </location>
</feature>
<feature type="transmembrane region" description="Helical" evidence="6">
    <location>
        <begin position="6"/>
        <end position="26"/>
    </location>
</feature>
<evidence type="ECO:0000313" key="7">
    <source>
        <dbReference type="EMBL" id="MCB8876004.1"/>
    </source>
</evidence>
<comment type="subcellular location">
    <subcellularLocation>
        <location evidence="1">Cell membrane</location>
        <topology evidence="1">Multi-pass membrane protein</topology>
    </subcellularLocation>
</comment>
<keyword evidence="3 6" id="KW-0812">Transmembrane</keyword>
<accession>A0A963YS48</accession>
<reference evidence="7" key="2">
    <citation type="submission" date="2021-01" db="EMBL/GenBank/DDBJ databases">
        <authorList>
            <person name="Mieszkin S."/>
            <person name="Pouder E."/>
            <person name="Alain K."/>
        </authorList>
    </citation>
    <scope>NUCLEOTIDE SEQUENCE</scope>
    <source>
        <strain evidence="7">HW T2.11</strain>
    </source>
</reference>
<dbReference type="GO" id="GO:0005886">
    <property type="term" value="C:plasma membrane"/>
    <property type="evidence" value="ECO:0007669"/>
    <property type="project" value="UniProtKB-SubCell"/>
</dbReference>
<evidence type="ECO:0000313" key="8">
    <source>
        <dbReference type="Proteomes" id="UP000708298"/>
    </source>
</evidence>
<evidence type="ECO:0000256" key="1">
    <source>
        <dbReference type="ARBA" id="ARBA00004651"/>
    </source>
</evidence>
<gene>
    <name evidence="7" type="ORF">ASILVAE211_12495</name>
</gene>
<dbReference type="EMBL" id="JAESVB010000005">
    <property type="protein sequence ID" value="MCB8876004.1"/>
    <property type="molecule type" value="Genomic_DNA"/>
</dbReference>
<name>A0A963YS48_9PROT</name>
<keyword evidence="8" id="KW-1185">Reference proteome</keyword>
<dbReference type="AlphaFoldDB" id="A0A963YS48"/>
<sequence>MNDIPIFLGALVVAYTVPGPDMIFLLQTGATLGRAQALAATIGLGGARACHVVFAAIGLAALFRTAPFLFDTVRFAGAAYLIWLGVGLWRARSLVPDPASTAQRGGPRDRRVVMRGFLTNLLNPKPLLFCSVLLPQFVHPGAGSVLAQFALLGAILVFIGFLFDATFALWGAALGAWLARRPAVQAGQRYGFAAVLIGFGAELMMMRAPH</sequence>
<feature type="transmembrane region" description="Helical" evidence="6">
    <location>
        <begin position="112"/>
        <end position="134"/>
    </location>
</feature>
<evidence type="ECO:0000256" key="3">
    <source>
        <dbReference type="ARBA" id="ARBA00022692"/>
    </source>
</evidence>
<dbReference type="PIRSF" id="PIRSF006324">
    <property type="entry name" value="LeuE"/>
    <property type="match status" value="1"/>
</dbReference>
<keyword evidence="5 6" id="KW-0472">Membrane</keyword>
<comment type="caution">
    <text evidence="7">The sequence shown here is derived from an EMBL/GenBank/DDBJ whole genome shotgun (WGS) entry which is preliminary data.</text>
</comment>
<evidence type="ECO:0000256" key="5">
    <source>
        <dbReference type="ARBA" id="ARBA00023136"/>
    </source>
</evidence>
<dbReference type="RefSeq" id="WP_227321666.1">
    <property type="nucleotide sequence ID" value="NZ_JAESVB010000005.1"/>
</dbReference>
<evidence type="ECO:0000256" key="2">
    <source>
        <dbReference type="ARBA" id="ARBA00022475"/>
    </source>
</evidence>
<feature type="transmembrane region" description="Helical" evidence="6">
    <location>
        <begin position="38"/>
        <end position="63"/>
    </location>
</feature>
<dbReference type="Pfam" id="PF01810">
    <property type="entry name" value="LysE"/>
    <property type="match status" value="1"/>
</dbReference>
<dbReference type="PANTHER" id="PTHR30086:SF20">
    <property type="entry name" value="ARGININE EXPORTER PROTEIN ARGO-RELATED"/>
    <property type="match status" value="1"/>
</dbReference>
<evidence type="ECO:0000256" key="6">
    <source>
        <dbReference type="SAM" id="Phobius"/>
    </source>
</evidence>
<organism evidence="7 8">
    <name type="scientific">Acidisoma silvae</name>
    <dbReference type="NCBI Taxonomy" id="2802396"/>
    <lineage>
        <taxon>Bacteria</taxon>
        <taxon>Pseudomonadati</taxon>
        <taxon>Pseudomonadota</taxon>
        <taxon>Alphaproteobacteria</taxon>
        <taxon>Acetobacterales</taxon>
        <taxon>Acidocellaceae</taxon>
        <taxon>Acidisoma</taxon>
    </lineage>
</organism>
<proteinExistence type="predicted"/>
<protein>
    <submittedName>
        <fullName evidence="7">LysE family translocator</fullName>
    </submittedName>
</protein>
<dbReference type="InterPro" id="IPR001123">
    <property type="entry name" value="LeuE-type"/>
</dbReference>
<dbReference type="GO" id="GO:0015171">
    <property type="term" value="F:amino acid transmembrane transporter activity"/>
    <property type="evidence" value="ECO:0007669"/>
    <property type="project" value="TreeGrafter"/>
</dbReference>
<keyword evidence="2" id="KW-1003">Cell membrane</keyword>
<evidence type="ECO:0000256" key="4">
    <source>
        <dbReference type="ARBA" id="ARBA00022989"/>
    </source>
</evidence>
<dbReference type="Proteomes" id="UP000708298">
    <property type="component" value="Unassembled WGS sequence"/>
</dbReference>
<dbReference type="PANTHER" id="PTHR30086">
    <property type="entry name" value="ARGININE EXPORTER PROTEIN ARGO"/>
    <property type="match status" value="1"/>
</dbReference>
<reference evidence="7" key="1">
    <citation type="journal article" date="2021" name="Microorganisms">
        <title>Acidisoma silvae sp. nov. and Acidisomacellulosilytica sp. nov., Two Acidophilic Bacteria Isolated from Decaying Wood, Hydrolyzing Cellulose and Producing Poly-3-hydroxybutyrate.</title>
        <authorList>
            <person name="Mieszkin S."/>
            <person name="Pouder E."/>
            <person name="Uroz S."/>
            <person name="Simon-Colin C."/>
            <person name="Alain K."/>
        </authorList>
    </citation>
    <scope>NUCLEOTIDE SEQUENCE</scope>
    <source>
        <strain evidence="7">HW T2.11</strain>
    </source>
</reference>
<keyword evidence="4 6" id="KW-1133">Transmembrane helix</keyword>